<accession>A0A0G2E1E8</accession>
<reference evidence="2 3" key="1">
    <citation type="submission" date="2015-05" db="EMBL/GenBank/DDBJ databases">
        <title>Distinctive expansion of gene families associated with plant cell wall degradation and secondary metabolism in the genomes of grapevine trunk pathogens.</title>
        <authorList>
            <person name="Lawrence D.P."/>
            <person name="Travadon R."/>
            <person name="Rolshausen P.E."/>
            <person name="Baumgartner K."/>
        </authorList>
    </citation>
    <scope>NUCLEOTIDE SEQUENCE [LARGE SCALE GENOMIC DNA]</scope>
    <source>
        <strain evidence="2">UCRPC4</strain>
    </source>
</reference>
<gene>
    <name evidence="2" type="ORF">UCRPC4_g05815</name>
</gene>
<feature type="compositionally biased region" description="Polar residues" evidence="1">
    <location>
        <begin position="777"/>
        <end position="786"/>
    </location>
</feature>
<comment type="caution">
    <text evidence="2">The sequence shown here is derived from an EMBL/GenBank/DDBJ whole genome shotgun (WGS) entry which is preliminary data.</text>
</comment>
<feature type="compositionally biased region" description="Low complexity" evidence="1">
    <location>
        <begin position="902"/>
        <end position="913"/>
    </location>
</feature>
<feature type="compositionally biased region" description="Polar residues" evidence="1">
    <location>
        <begin position="918"/>
        <end position="944"/>
    </location>
</feature>
<feature type="compositionally biased region" description="Polar residues" evidence="1">
    <location>
        <begin position="748"/>
        <end position="765"/>
    </location>
</feature>
<feature type="compositionally biased region" description="Basic and acidic residues" evidence="1">
    <location>
        <begin position="1109"/>
        <end position="1121"/>
    </location>
</feature>
<feature type="compositionally biased region" description="Basic and acidic residues" evidence="1">
    <location>
        <begin position="665"/>
        <end position="704"/>
    </location>
</feature>
<feature type="compositionally biased region" description="Basic and acidic residues" evidence="1">
    <location>
        <begin position="851"/>
        <end position="864"/>
    </location>
</feature>
<dbReference type="Proteomes" id="UP000053317">
    <property type="component" value="Unassembled WGS sequence"/>
</dbReference>
<feature type="region of interest" description="Disordered" evidence="1">
    <location>
        <begin position="49"/>
        <end position="216"/>
    </location>
</feature>
<proteinExistence type="predicted"/>
<feature type="compositionally biased region" description="Polar residues" evidence="1">
    <location>
        <begin position="719"/>
        <end position="740"/>
    </location>
</feature>
<feature type="compositionally biased region" description="Polar residues" evidence="1">
    <location>
        <begin position="1023"/>
        <end position="1035"/>
    </location>
</feature>
<feature type="compositionally biased region" description="Basic and acidic residues" evidence="1">
    <location>
        <begin position="308"/>
        <end position="319"/>
    </location>
</feature>
<organism evidence="2 3">
    <name type="scientific">Phaeomoniella chlamydospora</name>
    <name type="common">Phaeoacremonium chlamydosporum</name>
    <dbReference type="NCBI Taxonomy" id="158046"/>
    <lineage>
        <taxon>Eukaryota</taxon>
        <taxon>Fungi</taxon>
        <taxon>Dikarya</taxon>
        <taxon>Ascomycota</taxon>
        <taxon>Pezizomycotina</taxon>
        <taxon>Eurotiomycetes</taxon>
        <taxon>Chaetothyriomycetidae</taxon>
        <taxon>Phaeomoniellales</taxon>
        <taxon>Phaeomoniellaceae</taxon>
        <taxon>Phaeomoniella</taxon>
    </lineage>
</organism>
<feature type="compositionally biased region" description="Low complexity" evidence="1">
    <location>
        <begin position="105"/>
        <end position="120"/>
    </location>
</feature>
<feature type="compositionally biased region" description="Polar residues" evidence="1">
    <location>
        <begin position="971"/>
        <end position="987"/>
    </location>
</feature>
<dbReference type="EMBL" id="LCWF01000155">
    <property type="protein sequence ID" value="KKY16857.1"/>
    <property type="molecule type" value="Genomic_DNA"/>
</dbReference>
<protein>
    <submittedName>
        <fullName evidence="2">Uncharacterized protein</fullName>
    </submittedName>
</protein>
<evidence type="ECO:0000313" key="2">
    <source>
        <dbReference type="EMBL" id="KKY16857.1"/>
    </source>
</evidence>
<feature type="compositionally biased region" description="Polar residues" evidence="1">
    <location>
        <begin position="153"/>
        <end position="216"/>
    </location>
</feature>
<evidence type="ECO:0000313" key="3">
    <source>
        <dbReference type="Proteomes" id="UP000053317"/>
    </source>
</evidence>
<feature type="region of interest" description="Disordered" evidence="1">
    <location>
        <begin position="1007"/>
        <end position="1288"/>
    </location>
</feature>
<keyword evidence="3" id="KW-1185">Reference proteome</keyword>
<feature type="compositionally biased region" description="Polar residues" evidence="1">
    <location>
        <begin position="1007"/>
        <end position="1016"/>
    </location>
</feature>
<feature type="compositionally biased region" description="Basic residues" evidence="1">
    <location>
        <begin position="1122"/>
        <end position="1132"/>
    </location>
</feature>
<dbReference type="OrthoDB" id="5335210at2759"/>
<feature type="compositionally biased region" description="Pro residues" evidence="1">
    <location>
        <begin position="808"/>
        <end position="820"/>
    </location>
</feature>
<feature type="region of interest" description="Disordered" evidence="1">
    <location>
        <begin position="283"/>
        <end position="355"/>
    </location>
</feature>
<feature type="region of interest" description="Disordered" evidence="1">
    <location>
        <begin position="649"/>
        <end position="704"/>
    </location>
</feature>
<feature type="compositionally biased region" description="Low complexity" evidence="1">
    <location>
        <begin position="404"/>
        <end position="425"/>
    </location>
</feature>
<feature type="region of interest" description="Disordered" evidence="1">
    <location>
        <begin position="717"/>
        <end position="994"/>
    </location>
</feature>
<reference evidence="2 3" key="2">
    <citation type="submission" date="2015-05" db="EMBL/GenBank/DDBJ databases">
        <authorList>
            <person name="Morales-Cruz A."/>
            <person name="Amrine K.C."/>
            <person name="Cantu D."/>
        </authorList>
    </citation>
    <scope>NUCLEOTIDE SEQUENCE [LARGE SCALE GENOMIC DNA]</scope>
    <source>
        <strain evidence="2">UCRPC4</strain>
    </source>
</reference>
<feature type="compositionally biased region" description="Basic and acidic residues" evidence="1">
    <location>
        <begin position="1277"/>
        <end position="1288"/>
    </location>
</feature>
<feature type="compositionally biased region" description="Polar residues" evidence="1">
    <location>
        <begin position="1062"/>
        <end position="1074"/>
    </location>
</feature>
<feature type="region of interest" description="Disordered" evidence="1">
    <location>
        <begin position="383"/>
        <end position="462"/>
    </location>
</feature>
<evidence type="ECO:0000256" key="1">
    <source>
        <dbReference type="SAM" id="MobiDB-lite"/>
    </source>
</evidence>
<name>A0A0G2E1E8_PHACM</name>
<sequence length="1288" mass="139335">MLREQDDPNSKIGKANDDSVLFPKRASKLNLFSHTLADIDEVSSLKGSIRPPFATAERSNSFASDGGYGTDDDSNHSGSVMGRAKPGQGNNLFGGRQKLYTIPVSSSSSKTLGSPGLSGKQRYGDDFNISAFQSLRDKEKEDANTSEDEYLPRNSNTTNEENEPVNSPSTNAFSKNRETVSSTNSGPSNNRTSTAATSIDSQPTNTPQLSKTNSFTQSALDRQATIHRRLYGQALEQTSSARDILDNITRQRAASNDRIPHPLLQSKSATNISERFQRSAPVYSSTTLRSASPPPSASPSVQIPMDLGIRDHDTDDKSSEQNFGYMPPLSPPLSDSESTAALQSSLQPEDHGKATAMGLFNKPHQQYDEQQFSQRQMQMHVGNQTPLSRRTPPPTSALPSIPTRPSTASRASSNASSAGSRPPSAQTGRRRESPKPISTRQGPGLPTVSGSPPDGHFARGTFFETLSPSDESDLEQTFVIPAPSSPELHDIHPAFRTEHQSEASDHAVTILPAAPESPLNLGSDAQPNLLNPRTQAMPSPSDSPTLGPVGGIGGLVRTHLRHDSEQSAYPPSPGFPMNLSDSHRLTRGSTAAHPFDPAEYAEVNPFEHEETLLRNIEEAQSDNQPVPSSMVTMTEKARQILGQATALREQKQTKTQQILGNDAPQSHDDQLPSRTWQEEMRLRSQRDDSMDSEKDRDDFNNELAERRRRVRENLKSIVEVNSRSGSPVPPSTSESRQSRAGNAFSILRSKTSKQNMAEKSNNPNSKAMKMLGIGSAAMSSGSNNPPRANMWEGEEQQMLEGIPRRPVPRAPRNPVPPPAYHSPRRPSVDSQAQNDSHSEDRNMDEDGSNSEPRKPRTENYRDDLEQAMDQGQGAASREYAQMSSMVNRAQPRPSLDSIAQHSSGRSPSAASGRFEPSPRTTQPTSHYFESKSMSSVRTNHTDNGMFSRPSPSPAPYSANSTPPLYIDDYSPAQTSGEVSTGHSTPSLPLQRPPRKFSVTKGMISEPTFLSSTSTVPTFGLPSPATTPNNLGSTGPSHGVPVTDVSPPLPAMNPRRRRPTTTVQTGGNHSSSTKISHLLPRSANAAVSPAPFNDEMHITPASAVSGQEPNEDRSQFSDDNDKHQKRPRTKLRKSSSEGGSLNARARAERMKGDISPGLPMQSPSPVPYQQSHSPYPQGAGPKARPRAPTGGGFPPMMHNQTGRMTPPIGPPRHAGKPMGWQGPSPPTQLEGRIPGPGPIPMAIGRPPMRPMGPPSGRSTPTGRVTPSGPPPGMRAPSRQRDRTVEGSMF</sequence>
<feature type="compositionally biased region" description="Polar residues" evidence="1">
    <location>
        <begin position="1160"/>
        <end position="1173"/>
    </location>
</feature>